<dbReference type="Proteomes" id="UP000198327">
    <property type="component" value="Unassembled WGS sequence"/>
</dbReference>
<gene>
    <name evidence="2" type="ORF">SAMN05421642_11428</name>
</gene>
<dbReference type="AlphaFoldDB" id="A0A239LSF3"/>
<feature type="transmembrane region" description="Helical" evidence="1">
    <location>
        <begin position="223"/>
        <end position="242"/>
    </location>
</feature>
<sequence>MGERDIVTSYDWSGFLVVTLSTLAATAVLMIVTALIGARLGRHNVVDVTWGGGFVLIAVVAAVVGDGELWRRLLLAGLVGVWGLRLAWHMFRRSRGKGEDPRYEEMLAKAPGSRTLYALRKIYLTQALALWFVSLPVQISAVAHGSVAAVAVVGVVLWVVGLTFEATGDAQLNAFKADPSNKGKIMDRGLWSWTRHPNYFGDACVWWGLFALSASAWPGVLTVLSPIAMTYFLVFATGARLLEKSMSKRPGYADYQRRTSYFLPRPPT</sequence>
<dbReference type="Pfam" id="PF06966">
    <property type="entry name" value="DUF1295"/>
    <property type="match status" value="1"/>
</dbReference>
<accession>A0A239LSF3</accession>
<dbReference type="PANTHER" id="PTHR32251">
    <property type="entry name" value="3-OXO-5-ALPHA-STEROID 4-DEHYDROGENASE"/>
    <property type="match status" value="1"/>
</dbReference>
<keyword evidence="1" id="KW-0812">Transmembrane</keyword>
<evidence type="ECO:0000313" key="3">
    <source>
        <dbReference type="Proteomes" id="UP000198327"/>
    </source>
</evidence>
<evidence type="ECO:0000313" key="2">
    <source>
        <dbReference type="EMBL" id="SNT32872.1"/>
    </source>
</evidence>
<feature type="transmembrane region" description="Helical" evidence="1">
    <location>
        <begin position="12"/>
        <end position="38"/>
    </location>
</feature>
<dbReference type="Gene3D" id="1.20.120.1630">
    <property type="match status" value="1"/>
</dbReference>
<dbReference type="PANTHER" id="PTHR32251:SF17">
    <property type="entry name" value="STEROID 5-ALPHA REDUCTASE C-TERMINAL DOMAIN-CONTAINING PROTEIN"/>
    <property type="match status" value="1"/>
</dbReference>
<name>A0A239LSF3_9NOCA</name>
<dbReference type="GO" id="GO:0016020">
    <property type="term" value="C:membrane"/>
    <property type="evidence" value="ECO:0007669"/>
    <property type="project" value="TreeGrafter"/>
</dbReference>
<dbReference type="PROSITE" id="PS50244">
    <property type="entry name" value="S5A_REDUCTASE"/>
    <property type="match status" value="1"/>
</dbReference>
<protein>
    <submittedName>
        <fullName evidence="2">Steroid 5-alpha reductase family enzyme</fullName>
    </submittedName>
</protein>
<dbReference type="STRING" id="398843.A3K89_15330"/>
<feature type="transmembrane region" description="Helical" evidence="1">
    <location>
        <begin position="45"/>
        <end position="64"/>
    </location>
</feature>
<organism evidence="2 3">
    <name type="scientific">Rhodococcoides kyotonense</name>
    <dbReference type="NCBI Taxonomy" id="398843"/>
    <lineage>
        <taxon>Bacteria</taxon>
        <taxon>Bacillati</taxon>
        <taxon>Actinomycetota</taxon>
        <taxon>Actinomycetes</taxon>
        <taxon>Mycobacteriales</taxon>
        <taxon>Nocardiaceae</taxon>
        <taxon>Rhodococcoides</taxon>
    </lineage>
</organism>
<proteinExistence type="predicted"/>
<dbReference type="InterPro" id="IPR010721">
    <property type="entry name" value="UstE-like"/>
</dbReference>
<evidence type="ECO:0000256" key="1">
    <source>
        <dbReference type="SAM" id="Phobius"/>
    </source>
</evidence>
<dbReference type="EMBL" id="FZOW01000014">
    <property type="protein sequence ID" value="SNT32872.1"/>
    <property type="molecule type" value="Genomic_DNA"/>
</dbReference>
<keyword evidence="1" id="KW-1133">Transmembrane helix</keyword>
<feature type="transmembrane region" description="Helical" evidence="1">
    <location>
        <begin position="70"/>
        <end position="88"/>
    </location>
</feature>
<reference evidence="3" key="1">
    <citation type="submission" date="2017-06" db="EMBL/GenBank/DDBJ databases">
        <authorList>
            <person name="Varghese N."/>
            <person name="Submissions S."/>
        </authorList>
    </citation>
    <scope>NUCLEOTIDE SEQUENCE [LARGE SCALE GENOMIC DNA]</scope>
    <source>
        <strain evidence="3">JCM 23211</strain>
    </source>
</reference>
<dbReference type="RefSeq" id="WP_371829039.1">
    <property type="nucleotide sequence ID" value="NZ_FZOW01000014.1"/>
</dbReference>
<keyword evidence="3" id="KW-1185">Reference proteome</keyword>
<keyword evidence="1" id="KW-0472">Membrane</keyword>
<feature type="transmembrane region" description="Helical" evidence="1">
    <location>
        <begin position="147"/>
        <end position="166"/>
    </location>
</feature>